<evidence type="ECO:0000256" key="3">
    <source>
        <dbReference type="ARBA" id="ARBA00022527"/>
    </source>
</evidence>
<evidence type="ECO:0000259" key="14">
    <source>
        <dbReference type="PROSITE" id="PS50011"/>
    </source>
</evidence>
<dbReference type="EMBL" id="CAJNOW010000181">
    <property type="protein sequence ID" value="CAF1263080.1"/>
    <property type="molecule type" value="Genomic_DNA"/>
</dbReference>
<feature type="compositionally biased region" description="Basic residues" evidence="13">
    <location>
        <begin position="189"/>
        <end position="201"/>
    </location>
</feature>
<dbReference type="PROSITE" id="PS00108">
    <property type="entry name" value="PROTEIN_KINASE_ST"/>
    <property type="match status" value="1"/>
</dbReference>
<comment type="catalytic activity">
    <reaction evidence="11">
        <text>[DNA-directed RNA polymerase] + ATP = phospho-[DNA-directed RNA polymerase] + ADP + H(+)</text>
        <dbReference type="Rhea" id="RHEA:10216"/>
        <dbReference type="Rhea" id="RHEA-COMP:11321"/>
        <dbReference type="Rhea" id="RHEA-COMP:11322"/>
        <dbReference type="ChEBI" id="CHEBI:15378"/>
        <dbReference type="ChEBI" id="CHEBI:30616"/>
        <dbReference type="ChEBI" id="CHEBI:43176"/>
        <dbReference type="ChEBI" id="CHEBI:68546"/>
        <dbReference type="ChEBI" id="CHEBI:456216"/>
        <dbReference type="EC" id="2.7.11.23"/>
    </reaction>
</comment>
<accession>A0A815AWY0</accession>
<dbReference type="InterPro" id="IPR011009">
    <property type="entry name" value="Kinase-like_dom_sf"/>
</dbReference>
<feature type="compositionally biased region" description="Polar residues" evidence="13">
    <location>
        <begin position="14"/>
        <end position="23"/>
    </location>
</feature>
<comment type="subcellular location">
    <subcellularLocation>
        <location evidence="1">Nucleus</location>
    </subcellularLocation>
</comment>
<feature type="compositionally biased region" description="Polar residues" evidence="13">
    <location>
        <begin position="759"/>
        <end position="770"/>
    </location>
</feature>
<feature type="compositionally biased region" description="Basic and acidic residues" evidence="13">
    <location>
        <begin position="120"/>
        <end position="138"/>
    </location>
</feature>
<keyword evidence="8" id="KW-0539">Nucleus</keyword>
<evidence type="ECO:0000256" key="9">
    <source>
        <dbReference type="ARBA" id="ARBA00047811"/>
    </source>
</evidence>
<feature type="compositionally biased region" description="Basic residues" evidence="13">
    <location>
        <begin position="170"/>
        <end position="181"/>
    </location>
</feature>
<feature type="compositionally biased region" description="Low complexity" evidence="13">
    <location>
        <begin position="297"/>
        <end position="308"/>
    </location>
</feature>
<gene>
    <name evidence="21" type="ORF">BYL167_LOCUS24171</name>
    <name evidence="20" type="ORF">GIL414_LOCUS19226</name>
    <name evidence="15" type="ORF">KQP761_LOCUS2900</name>
    <name evidence="18" type="ORF">OVN521_LOCUS8006</name>
    <name evidence="19" type="ORF">SMN809_LOCUS18585</name>
    <name evidence="17" type="ORF">UXM345_LOCUS7049</name>
    <name evidence="16" type="ORF">XDN619_LOCUS5610</name>
</gene>
<dbReference type="SMART" id="SM00220">
    <property type="entry name" value="S_TKc"/>
    <property type="match status" value="1"/>
</dbReference>
<evidence type="ECO:0000313" key="16">
    <source>
        <dbReference type="EMBL" id="CAF2034044.1"/>
    </source>
</evidence>
<feature type="region of interest" description="Disordered" evidence="13">
    <location>
        <begin position="14"/>
        <end position="147"/>
    </location>
</feature>
<evidence type="ECO:0000256" key="13">
    <source>
        <dbReference type="SAM" id="MobiDB-lite"/>
    </source>
</evidence>
<dbReference type="Gene3D" id="1.10.510.10">
    <property type="entry name" value="Transferase(Phosphotransferase) domain 1"/>
    <property type="match status" value="1"/>
</dbReference>
<evidence type="ECO:0000313" key="17">
    <source>
        <dbReference type="EMBL" id="CAF3838200.1"/>
    </source>
</evidence>
<evidence type="ECO:0000313" key="19">
    <source>
        <dbReference type="EMBL" id="CAF4127180.1"/>
    </source>
</evidence>
<dbReference type="EMBL" id="CAJOBI010008991">
    <property type="protein sequence ID" value="CAF4127180.1"/>
    <property type="molecule type" value="Genomic_DNA"/>
</dbReference>
<dbReference type="Proteomes" id="UP000663834">
    <property type="component" value="Unassembled WGS sequence"/>
</dbReference>
<evidence type="ECO:0000256" key="1">
    <source>
        <dbReference type="ARBA" id="ARBA00004123"/>
    </source>
</evidence>
<feature type="compositionally biased region" description="Basic and acidic residues" evidence="13">
    <location>
        <begin position="74"/>
        <end position="85"/>
    </location>
</feature>
<dbReference type="Proteomes" id="UP000676336">
    <property type="component" value="Unassembled WGS sequence"/>
</dbReference>
<comment type="catalytic activity">
    <reaction evidence="10">
        <text>L-seryl-[protein] + ATP = O-phospho-L-seryl-[protein] + ADP + H(+)</text>
        <dbReference type="Rhea" id="RHEA:17989"/>
        <dbReference type="Rhea" id="RHEA-COMP:9863"/>
        <dbReference type="Rhea" id="RHEA-COMP:11604"/>
        <dbReference type="ChEBI" id="CHEBI:15378"/>
        <dbReference type="ChEBI" id="CHEBI:29999"/>
        <dbReference type="ChEBI" id="CHEBI:30616"/>
        <dbReference type="ChEBI" id="CHEBI:83421"/>
        <dbReference type="ChEBI" id="CHEBI:456216"/>
        <dbReference type="EC" id="2.7.11.22"/>
    </reaction>
</comment>
<dbReference type="Proteomes" id="UP000663842">
    <property type="component" value="Unassembled WGS sequence"/>
</dbReference>
<dbReference type="Gene3D" id="3.30.200.20">
    <property type="entry name" value="Phosphorylase Kinase, domain 1"/>
    <property type="match status" value="1"/>
</dbReference>
<evidence type="ECO:0000256" key="4">
    <source>
        <dbReference type="ARBA" id="ARBA00022679"/>
    </source>
</evidence>
<dbReference type="EMBL" id="CAJOBG010000911">
    <property type="protein sequence ID" value="CAF3872507.1"/>
    <property type="molecule type" value="Genomic_DNA"/>
</dbReference>
<dbReference type="GO" id="GO:0008024">
    <property type="term" value="C:cyclin/CDK positive transcription elongation factor complex"/>
    <property type="evidence" value="ECO:0007669"/>
    <property type="project" value="TreeGrafter"/>
</dbReference>
<dbReference type="GO" id="GO:0030332">
    <property type="term" value="F:cyclin binding"/>
    <property type="evidence" value="ECO:0007669"/>
    <property type="project" value="TreeGrafter"/>
</dbReference>
<feature type="region of interest" description="Disordered" evidence="13">
    <location>
        <begin position="159"/>
        <end position="370"/>
    </location>
</feature>
<dbReference type="InterPro" id="IPR017441">
    <property type="entry name" value="Protein_kinase_ATP_BS"/>
</dbReference>
<evidence type="ECO:0000256" key="11">
    <source>
        <dbReference type="ARBA" id="ARBA00049280"/>
    </source>
</evidence>
<feature type="region of interest" description="Disordered" evidence="13">
    <location>
        <begin position="751"/>
        <end position="789"/>
    </location>
</feature>
<keyword evidence="23" id="KW-1185">Reference proteome</keyword>
<dbReference type="InterPro" id="IPR000719">
    <property type="entry name" value="Prot_kinase_dom"/>
</dbReference>
<dbReference type="PROSITE" id="PS50011">
    <property type="entry name" value="PROTEIN_KINASE_DOM"/>
    <property type="match status" value="1"/>
</dbReference>
<keyword evidence="5 12" id="KW-0547">Nucleotide-binding</keyword>
<feature type="compositionally biased region" description="Low complexity" evidence="13">
    <location>
        <begin position="260"/>
        <end position="289"/>
    </location>
</feature>
<evidence type="ECO:0000256" key="2">
    <source>
        <dbReference type="ARBA" id="ARBA00006485"/>
    </source>
</evidence>
<dbReference type="Proteomes" id="UP000681720">
    <property type="component" value="Unassembled WGS sequence"/>
</dbReference>
<evidence type="ECO:0000313" key="18">
    <source>
        <dbReference type="EMBL" id="CAF3872507.1"/>
    </source>
</evidence>
<dbReference type="GO" id="GO:0004693">
    <property type="term" value="F:cyclin-dependent protein serine/threonine kinase activity"/>
    <property type="evidence" value="ECO:0007669"/>
    <property type="project" value="UniProtKB-EC"/>
</dbReference>
<dbReference type="PANTHER" id="PTHR24056">
    <property type="entry name" value="CELL DIVISION PROTEIN KINASE"/>
    <property type="match status" value="1"/>
</dbReference>
<evidence type="ECO:0000313" key="22">
    <source>
        <dbReference type="Proteomes" id="UP000663834"/>
    </source>
</evidence>
<sequence>MTIGFSKTLMSSASNIHNNHSRSTVRDSSFHPQNQSLLETISPESSSPISTTSKPNRHHRSSTNKKKSKHHRQRSSDKDSDSDHQKSRRTTSAHRSSPKNNNTDSRNSQRVSSSSKHSRHDSTSKRHYHNSEQHRHTFDTSFPISQSHDSDFEAINKKRKHHHGDNDRHTNHHSSKKHRRSSPSTIYSSHRRDRSKHRRRSSSSSSSTRSNENNHYSPSKEYEHGQQGKLTKGTLGSELDKLRPKTSKHKAISQTITASNDQIQINNNDKNVKSSGQLLTSSSNSSRFDSNVRRRPTSSSNSTNVSLSGGQTNLTRSLPMPPNYEQDSPSSSSPNNISPSHSTSINKLHSSNQSDKPMRRPLILQRRDDMRKNQWDDRNVDMYEILTKIGEGTYGEVFKARDKQTGDLCALKKVRLENEKEGFPITAVREIQILRQLTHANIVNLKEIVMDARSISDIRNDTSFYLVFEYCDHDLFGLLDSGLIQLDLDHIASLMFQIMSGLAYCHNRKFLHRDIKCSNILLNNHGNIKLADFGLARLYNAEDKDRPYTNRVITLWYRPPELLLGEERYGPAIDIWSCGCILGELFQRRPLFQAQREDDQLEIISRLCGSPTPAVWPDVIHLPLFATLKQRKTYRRRLREEFQYLAEPALDLLDRMLELDPSKRISADDALQSSWLKCIGDGTMKAPPLPTTQDCHEMWSKEHKRLSRRGWNENEIQAHFKEREIIEYQRYNQSNDMQMDSPDLTTIFTESPKQHKDSSVSYQQSNEMLGSTTSTRNDTNNNAQKLNTN</sequence>
<dbReference type="EMBL" id="CAJNRG010001558">
    <property type="protein sequence ID" value="CAF2034044.1"/>
    <property type="molecule type" value="Genomic_DNA"/>
</dbReference>
<comment type="caution">
    <text evidence="15">The sequence shown here is derived from an EMBL/GenBank/DDBJ whole genome shotgun (WGS) entry which is preliminary data.</text>
</comment>
<feature type="compositionally biased region" description="Polar residues" evidence="13">
    <location>
        <begin position="93"/>
        <end position="102"/>
    </location>
</feature>
<feature type="compositionally biased region" description="Low complexity" evidence="13">
    <location>
        <begin position="36"/>
        <end position="53"/>
    </location>
</feature>
<dbReference type="FunFam" id="3.30.200.20:FF:000074">
    <property type="entry name" value="cyclin-dependent kinase 12 isoform X2"/>
    <property type="match status" value="1"/>
</dbReference>
<dbReference type="EMBL" id="CAJOBF010000576">
    <property type="protein sequence ID" value="CAF3838200.1"/>
    <property type="molecule type" value="Genomic_DNA"/>
</dbReference>
<comment type="similarity">
    <text evidence="2">Belongs to the protein kinase superfamily. CMGC Ser/Thr protein kinase family. CDC2/CDKX subfamily.</text>
</comment>
<dbReference type="GO" id="GO:0032968">
    <property type="term" value="P:positive regulation of transcription elongation by RNA polymerase II"/>
    <property type="evidence" value="ECO:0007669"/>
    <property type="project" value="TreeGrafter"/>
</dbReference>
<protein>
    <recommendedName>
        <fullName evidence="14">Protein kinase domain-containing protein</fullName>
    </recommendedName>
</protein>
<dbReference type="Proteomes" id="UP000663866">
    <property type="component" value="Unassembled WGS sequence"/>
</dbReference>
<dbReference type="GO" id="GO:0005524">
    <property type="term" value="F:ATP binding"/>
    <property type="evidence" value="ECO:0007669"/>
    <property type="project" value="UniProtKB-UniRule"/>
</dbReference>
<dbReference type="InterPro" id="IPR050108">
    <property type="entry name" value="CDK"/>
</dbReference>
<organism evidence="15 22">
    <name type="scientific">Rotaria magnacalcarata</name>
    <dbReference type="NCBI Taxonomy" id="392030"/>
    <lineage>
        <taxon>Eukaryota</taxon>
        <taxon>Metazoa</taxon>
        <taxon>Spiralia</taxon>
        <taxon>Gnathifera</taxon>
        <taxon>Rotifera</taxon>
        <taxon>Eurotatoria</taxon>
        <taxon>Bdelloidea</taxon>
        <taxon>Philodinida</taxon>
        <taxon>Philodinidae</taxon>
        <taxon>Rotaria</taxon>
    </lineage>
</organism>
<evidence type="ECO:0000256" key="12">
    <source>
        <dbReference type="PROSITE-ProRule" id="PRU10141"/>
    </source>
</evidence>
<comment type="catalytic activity">
    <reaction evidence="9">
        <text>L-threonyl-[protein] + ATP = O-phospho-L-threonyl-[protein] + ADP + H(+)</text>
        <dbReference type="Rhea" id="RHEA:46608"/>
        <dbReference type="Rhea" id="RHEA-COMP:11060"/>
        <dbReference type="Rhea" id="RHEA-COMP:11605"/>
        <dbReference type="ChEBI" id="CHEBI:15378"/>
        <dbReference type="ChEBI" id="CHEBI:30013"/>
        <dbReference type="ChEBI" id="CHEBI:30616"/>
        <dbReference type="ChEBI" id="CHEBI:61977"/>
        <dbReference type="ChEBI" id="CHEBI:456216"/>
        <dbReference type="EC" id="2.7.11.22"/>
    </reaction>
</comment>
<dbReference type="PANTHER" id="PTHR24056:SF546">
    <property type="entry name" value="CYCLIN-DEPENDENT KINASE 12"/>
    <property type="match status" value="1"/>
</dbReference>
<dbReference type="OrthoDB" id="28397at2759"/>
<keyword evidence="4" id="KW-0808">Transferase</keyword>
<dbReference type="Pfam" id="PF00069">
    <property type="entry name" value="Pkinase"/>
    <property type="match status" value="1"/>
</dbReference>
<evidence type="ECO:0000256" key="6">
    <source>
        <dbReference type="ARBA" id="ARBA00022777"/>
    </source>
</evidence>
<evidence type="ECO:0000313" key="23">
    <source>
        <dbReference type="Proteomes" id="UP000663866"/>
    </source>
</evidence>
<dbReference type="PROSITE" id="PS00107">
    <property type="entry name" value="PROTEIN_KINASE_ATP"/>
    <property type="match status" value="1"/>
</dbReference>
<feature type="compositionally biased region" description="Low complexity" evidence="13">
    <location>
        <begin position="328"/>
        <end position="346"/>
    </location>
</feature>
<dbReference type="FunFam" id="1.10.510.10:FF:000415">
    <property type="entry name" value="CMGC/CDK/CRK7 protein kinase, variant"/>
    <property type="match status" value="1"/>
</dbReference>
<evidence type="ECO:0000256" key="5">
    <source>
        <dbReference type="ARBA" id="ARBA00022741"/>
    </source>
</evidence>
<dbReference type="SUPFAM" id="SSF56112">
    <property type="entry name" value="Protein kinase-like (PK-like)"/>
    <property type="match status" value="1"/>
</dbReference>
<dbReference type="EMBL" id="CAJOBJ010009729">
    <property type="protein sequence ID" value="CAF4145178.1"/>
    <property type="molecule type" value="Genomic_DNA"/>
</dbReference>
<keyword evidence="6" id="KW-0418">Kinase</keyword>
<evidence type="ECO:0000256" key="7">
    <source>
        <dbReference type="ARBA" id="ARBA00022840"/>
    </source>
</evidence>
<feature type="compositionally biased region" description="Low complexity" evidence="13">
    <location>
        <begin position="771"/>
        <end position="782"/>
    </location>
</feature>
<evidence type="ECO:0000313" key="21">
    <source>
        <dbReference type="EMBL" id="CAF4215606.1"/>
    </source>
</evidence>
<dbReference type="Proteomes" id="UP000681967">
    <property type="component" value="Unassembled WGS sequence"/>
</dbReference>
<dbReference type="Proteomes" id="UP000663887">
    <property type="component" value="Unassembled WGS sequence"/>
</dbReference>
<evidence type="ECO:0000313" key="20">
    <source>
        <dbReference type="EMBL" id="CAF4145178.1"/>
    </source>
</evidence>
<dbReference type="GO" id="GO:0008353">
    <property type="term" value="F:RNA polymerase II CTD heptapeptide repeat kinase activity"/>
    <property type="evidence" value="ECO:0007669"/>
    <property type="project" value="UniProtKB-EC"/>
</dbReference>
<keyword evidence="3" id="KW-0723">Serine/threonine-protein kinase</keyword>
<dbReference type="AlphaFoldDB" id="A0A815AWY0"/>
<keyword evidence="7 12" id="KW-0067">ATP-binding</keyword>
<name>A0A815AWY0_9BILA</name>
<evidence type="ECO:0000256" key="8">
    <source>
        <dbReference type="ARBA" id="ARBA00023242"/>
    </source>
</evidence>
<evidence type="ECO:0000256" key="10">
    <source>
        <dbReference type="ARBA" id="ARBA00048367"/>
    </source>
</evidence>
<proteinExistence type="inferred from homology"/>
<dbReference type="InterPro" id="IPR008271">
    <property type="entry name" value="Ser/Thr_kinase_AS"/>
</dbReference>
<feature type="binding site" evidence="12">
    <location>
        <position position="412"/>
    </location>
    <ligand>
        <name>ATP</name>
        <dbReference type="ChEBI" id="CHEBI:30616"/>
    </ligand>
</feature>
<dbReference type="EMBL" id="CAJOBH010019966">
    <property type="protein sequence ID" value="CAF4215606.1"/>
    <property type="molecule type" value="Genomic_DNA"/>
</dbReference>
<feature type="compositionally biased region" description="Low complexity" evidence="13">
    <location>
        <begin position="103"/>
        <end position="115"/>
    </location>
</feature>
<reference evidence="15" key="1">
    <citation type="submission" date="2021-02" db="EMBL/GenBank/DDBJ databases">
        <authorList>
            <person name="Nowell W R."/>
        </authorList>
    </citation>
    <scope>NUCLEOTIDE SEQUENCE</scope>
</reference>
<evidence type="ECO:0000313" key="15">
    <source>
        <dbReference type="EMBL" id="CAF1263080.1"/>
    </source>
</evidence>
<feature type="compositionally biased region" description="Basic residues" evidence="13">
    <location>
        <begin position="55"/>
        <end position="73"/>
    </location>
</feature>
<feature type="domain" description="Protein kinase" evidence="14">
    <location>
        <begin position="383"/>
        <end position="676"/>
    </location>
</feature>